<proteinExistence type="predicted"/>
<feature type="region of interest" description="Disordered" evidence="1">
    <location>
        <begin position="129"/>
        <end position="152"/>
    </location>
</feature>
<accession>A0A4P9ZPX2</accession>
<feature type="compositionally biased region" description="Low complexity" evidence="1">
    <location>
        <begin position="139"/>
        <end position="152"/>
    </location>
</feature>
<evidence type="ECO:0000313" key="2">
    <source>
        <dbReference type="EMBL" id="RKP35504.1"/>
    </source>
</evidence>
<gene>
    <name evidence="2" type="ORF">BJ085DRAFT_36423</name>
</gene>
<evidence type="ECO:0000313" key="3">
    <source>
        <dbReference type="Proteomes" id="UP000268162"/>
    </source>
</evidence>
<dbReference type="AlphaFoldDB" id="A0A4P9ZPX2"/>
<reference evidence="3" key="1">
    <citation type="journal article" date="2018" name="Nat. Microbiol.">
        <title>Leveraging single-cell genomics to expand the fungal tree of life.</title>
        <authorList>
            <person name="Ahrendt S.R."/>
            <person name="Quandt C.A."/>
            <person name="Ciobanu D."/>
            <person name="Clum A."/>
            <person name="Salamov A."/>
            <person name="Andreopoulos B."/>
            <person name="Cheng J.F."/>
            <person name="Woyke T."/>
            <person name="Pelin A."/>
            <person name="Henrissat B."/>
            <person name="Reynolds N.K."/>
            <person name="Benny G.L."/>
            <person name="Smith M.E."/>
            <person name="James T.Y."/>
            <person name="Grigoriev I.V."/>
        </authorList>
    </citation>
    <scope>NUCLEOTIDE SEQUENCE [LARGE SCALE GENOMIC DNA]</scope>
    <source>
        <strain evidence="3">RSA 468</strain>
    </source>
</reference>
<feature type="non-terminal residue" evidence="2">
    <location>
        <position position="307"/>
    </location>
</feature>
<sequence length="307" mass="33484">MVGFVSPQSITYAAWSRRVPAKQKTPETRPEAIHNLIDFFISTFEASSSISPIIAEYLDVGIGITPVELDGSLPSSVRYVIPLPAFADELIARYSGNAKYTGPSFQNIVGRMIRWLQPTHTLLTWQRRPATATPDPGHASLSSLTPTASTSTDGFSEELLITKWIELTHWVAKLLQSDIQSFAQGVRNVAMAAMVSNSDMVIEVDNPGTSSDGSHPHIIGNFGGGGPDSVDHHSAMIKQEPTDPSSNPPLPGMVGAAPEPNDLEIHNRLLERIRVTSLMLSQFIQTQWSEFSYQISRLDSDASGPYL</sequence>
<organism evidence="2 3">
    <name type="scientific">Dimargaris cristalligena</name>
    <dbReference type="NCBI Taxonomy" id="215637"/>
    <lineage>
        <taxon>Eukaryota</taxon>
        <taxon>Fungi</taxon>
        <taxon>Fungi incertae sedis</taxon>
        <taxon>Zoopagomycota</taxon>
        <taxon>Kickxellomycotina</taxon>
        <taxon>Dimargaritomycetes</taxon>
        <taxon>Dimargaritales</taxon>
        <taxon>Dimargaritaceae</taxon>
        <taxon>Dimargaris</taxon>
    </lineage>
</organism>
<keyword evidence="3" id="KW-1185">Reference proteome</keyword>
<name>A0A4P9ZPX2_9FUNG</name>
<dbReference type="EMBL" id="ML002853">
    <property type="protein sequence ID" value="RKP35504.1"/>
    <property type="molecule type" value="Genomic_DNA"/>
</dbReference>
<protein>
    <submittedName>
        <fullName evidence="2">Uncharacterized protein</fullName>
    </submittedName>
</protein>
<dbReference type="Proteomes" id="UP000268162">
    <property type="component" value="Unassembled WGS sequence"/>
</dbReference>
<evidence type="ECO:0000256" key="1">
    <source>
        <dbReference type="SAM" id="MobiDB-lite"/>
    </source>
</evidence>